<organism evidence="2 3">
    <name type="scientific">Nocardiopsis mwathae</name>
    <dbReference type="NCBI Taxonomy" id="1472723"/>
    <lineage>
        <taxon>Bacteria</taxon>
        <taxon>Bacillati</taxon>
        <taxon>Actinomycetota</taxon>
        <taxon>Actinomycetes</taxon>
        <taxon>Streptosporangiales</taxon>
        <taxon>Nocardiopsidaceae</taxon>
        <taxon>Nocardiopsis</taxon>
    </lineage>
</organism>
<dbReference type="AlphaFoldDB" id="A0A7W9YIQ2"/>
<feature type="region of interest" description="Disordered" evidence="1">
    <location>
        <begin position="337"/>
        <end position="374"/>
    </location>
</feature>
<sequence length="374" mass="39432">MTNENVRGPWIGDDDTAIGPVGGSGLLLVSPGTGTVAALGPEDRRAAVGVGARTLAAAGVGAHDRVVVALNNEGGQAGTLLAEAAVATGASAAAIGPRGRMRLHGALEAVGATTLVATATGTMDLLSRLHLEFGIDPLDLGLRRVLLAGEITEPEARRRLAEEFDADVVDLLIDPRFHIPLAHGDGTALVPVEPGAVGLAPLTEDRRLAPPYPGGAAEITTCPFWHSDLADATVRTGLVAVPAGGATAVPLPRHTVGDRVLVRGQWLSLARLERALACVDGIAHWTLRVRRPGTLDSAELRVAFTRDSLVGEAMWHRRIEQALAGLTPVRIDLAVEPRTEDERRPGTVADERGHHLARTRTEAERRHDVELPRR</sequence>
<protein>
    <submittedName>
        <fullName evidence="2">Phenylacetate-CoA ligase</fullName>
        <ecNumber evidence="2">6.2.1.30</ecNumber>
    </submittedName>
</protein>
<evidence type="ECO:0000256" key="1">
    <source>
        <dbReference type="SAM" id="MobiDB-lite"/>
    </source>
</evidence>
<proteinExistence type="predicted"/>
<accession>A0A7W9YIQ2</accession>
<dbReference type="EMBL" id="JACHDS010000001">
    <property type="protein sequence ID" value="MBB6172914.1"/>
    <property type="molecule type" value="Genomic_DNA"/>
</dbReference>
<evidence type="ECO:0000313" key="3">
    <source>
        <dbReference type="Proteomes" id="UP000546642"/>
    </source>
</evidence>
<dbReference type="EC" id="6.2.1.30" evidence="2"/>
<dbReference type="Proteomes" id="UP000546642">
    <property type="component" value="Unassembled WGS sequence"/>
</dbReference>
<dbReference type="GO" id="GO:0047475">
    <property type="term" value="F:phenylacetate-CoA ligase activity"/>
    <property type="evidence" value="ECO:0007669"/>
    <property type="project" value="UniProtKB-EC"/>
</dbReference>
<dbReference type="InterPro" id="IPR042099">
    <property type="entry name" value="ANL_N_sf"/>
</dbReference>
<comment type="caution">
    <text evidence="2">The sequence shown here is derived from an EMBL/GenBank/DDBJ whole genome shotgun (WGS) entry which is preliminary data.</text>
</comment>
<reference evidence="2 3" key="1">
    <citation type="submission" date="2020-08" db="EMBL/GenBank/DDBJ databases">
        <title>Sequencing the genomes of 1000 actinobacteria strains.</title>
        <authorList>
            <person name="Klenk H.-P."/>
        </authorList>
    </citation>
    <scope>NUCLEOTIDE SEQUENCE [LARGE SCALE GENOMIC DNA]</scope>
    <source>
        <strain evidence="2 3">DSM 46659</strain>
    </source>
</reference>
<gene>
    <name evidence="2" type="ORF">HNR23_002974</name>
</gene>
<evidence type="ECO:0000313" key="2">
    <source>
        <dbReference type="EMBL" id="MBB6172914.1"/>
    </source>
</evidence>
<keyword evidence="3" id="KW-1185">Reference proteome</keyword>
<name>A0A7W9YIQ2_9ACTN</name>
<keyword evidence="2" id="KW-0436">Ligase</keyword>
<dbReference type="RefSeq" id="WP_221308123.1">
    <property type="nucleotide sequence ID" value="NZ_JACHDS010000001.1"/>
</dbReference>
<dbReference type="SUPFAM" id="SSF56801">
    <property type="entry name" value="Acetyl-CoA synthetase-like"/>
    <property type="match status" value="1"/>
</dbReference>
<dbReference type="Gene3D" id="3.40.50.12780">
    <property type="entry name" value="N-terminal domain of ligase-like"/>
    <property type="match status" value="1"/>
</dbReference>